<keyword evidence="4" id="KW-1185">Reference proteome</keyword>
<feature type="signal peptide" evidence="1">
    <location>
        <begin position="1"/>
        <end position="22"/>
    </location>
</feature>
<dbReference type="EMBL" id="KL363202">
    <property type="protein sequence ID" value="KFD55140.1"/>
    <property type="molecule type" value="Genomic_DNA"/>
</dbReference>
<sequence length="235" mass="27448">MFFIRIYLALWFLCLAWYSSDCMIVNCPETEDEHMDADDVKGYFQLKCDNKCKKHRRRWYPGQLLDVHSFGLFEQYDGCFRSCVNSTVTKLRQTVPVKTMKGKPSPKEKQMRSCSRLCSKGFEAVGDDGSDSESSQQSSEEDCTARCKNAVGIDKRTLKKIKTERAVLRQHADHFSEVYCTEDSLTARLDEKNVTRRDLRQMREKCKNATTKLWEREPYFCLLFLDVQEHSQLLS</sequence>
<gene>
    <name evidence="2" type="ORF">M513_04058</name>
    <name evidence="3" type="ORF">M514_04058</name>
</gene>
<proteinExistence type="predicted"/>
<dbReference type="EMBL" id="KL367477">
    <property type="protein sequence ID" value="KFD72505.1"/>
    <property type="molecule type" value="Genomic_DNA"/>
</dbReference>
<feature type="chain" id="PRO_5010014778" evidence="1">
    <location>
        <begin position="23"/>
        <end position="235"/>
    </location>
</feature>
<protein>
    <submittedName>
        <fullName evidence="3">Uncharacterized protein</fullName>
    </submittedName>
</protein>
<name>A0A085NSQ9_9BILA</name>
<reference evidence="3 4" key="1">
    <citation type="journal article" date="2014" name="Nat. Genet.">
        <title>Genome and transcriptome of the porcine whipworm Trichuris suis.</title>
        <authorList>
            <person name="Jex A.R."/>
            <person name="Nejsum P."/>
            <person name="Schwarz E.M."/>
            <person name="Hu L."/>
            <person name="Young N.D."/>
            <person name="Hall R.S."/>
            <person name="Korhonen P.K."/>
            <person name="Liao S."/>
            <person name="Thamsborg S."/>
            <person name="Xia J."/>
            <person name="Xu P."/>
            <person name="Wang S."/>
            <person name="Scheerlinck J.P."/>
            <person name="Hofmann A."/>
            <person name="Sternberg P.W."/>
            <person name="Wang J."/>
            <person name="Gasser R.B."/>
        </authorList>
    </citation>
    <scope>NUCLEOTIDE SEQUENCE [LARGE SCALE GENOMIC DNA]</scope>
    <source>
        <strain evidence="3">DCEP-RM93F</strain>
        <strain evidence="2">DCEP-RM93M</strain>
    </source>
</reference>
<evidence type="ECO:0000313" key="2">
    <source>
        <dbReference type="EMBL" id="KFD55140.1"/>
    </source>
</evidence>
<evidence type="ECO:0000313" key="3">
    <source>
        <dbReference type="EMBL" id="KFD72505.1"/>
    </source>
</evidence>
<dbReference type="AlphaFoldDB" id="A0A085NSQ9"/>
<organism evidence="3">
    <name type="scientific">Trichuris suis</name>
    <name type="common">pig whipworm</name>
    <dbReference type="NCBI Taxonomy" id="68888"/>
    <lineage>
        <taxon>Eukaryota</taxon>
        <taxon>Metazoa</taxon>
        <taxon>Ecdysozoa</taxon>
        <taxon>Nematoda</taxon>
        <taxon>Enoplea</taxon>
        <taxon>Dorylaimia</taxon>
        <taxon>Trichinellida</taxon>
        <taxon>Trichuridae</taxon>
        <taxon>Trichuris</taxon>
    </lineage>
</organism>
<evidence type="ECO:0000256" key="1">
    <source>
        <dbReference type="SAM" id="SignalP"/>
    </source>
</evidence>
<accession>A0A085NSQ9</accession>
<dbReference type="Proteomes" id="UP000030758">
    <property type="component" value="Unassembled WGS sequence"/>
</dbReference>
<dbReference type="Proteomes" id="UP000030764">
    <property type="component" value="Unassembled WGS sequence"/>
</dbReference>
<evidence type="ECO:0000313" key="4">
    <source>
        <dbReference type="Proteomes" id="UP000030764"/>
    </source>
</evidence>
<keyword evidence="1" id="KW-0732">Signal</keyword>